<evidence type="ECO:0000313" key="1">
    <source>
        <dbReference type="EMBL" id="KAI7742069.1"/>
    </source>
</evidence>
<dbReference type="Proteomes" id="UP001206925">
    <property type="component" value="Unassembled WGS sequence"/>
</dbReference>
<protein>
    <submittedName>
        <fullName evidence="1">Uncharacterized protein</fullName>
    </submittedName>
</protein>
<reference evidence="1" key="1">
    <citation type="submission" date="2022-06" db="EMBL/GenBank/DDBJ databases">
        <title>Uncovering the hologenomic basis of an extraordinary plant invasion.</title>
        <authorList>
            <person name="Bieker V.C."/>
            <person name="Martin M.D."/>
            <person name="Gilbert T."/>
            <person name="Hodgins K."/>
            <person name="Battlay P."/>
            <person name="Petersen B."/>
            <person name="Wilson J."/>
        </authorList>
    </citation>
    <scope>NUCLEOTIDE SEQUENCE</scope>
    <source>
        <strain evidence="1">AA19_3_7</strain>
        <tissue evidence="1">Leaf</tissue>
    </source>
</reference>
<feature type="non-terminal residue" evidence="1">
    <location>
        <position position="1"/>
    </location>
</feature>
<comment type="caution">
    <text evidence="1">The sequence shown here is derived from an EMBL/GenBank/DDBJ whole genome shotgun (WGS) entry which is preliminary data.</text>
</comment>
<name>A0AAD5CK84_AMBAR</name>
<gene>
    <name evidence="1" type="ORF">M8C21_030075</name>
</gene>
<dbReference type="EMBL" id="JAMZMK010008083">
    <property type="protein sequence ID" value="KAI7742069.1"/>
    <property type="molecule type" value="Genomic_DNA"/>
</dbReference>
<accession>A0AAD5CK84</accession>
<keyword evidence="2" id="KW-1185">Reference proteome</keyword>
<dbReference type="AlphaFoldDB" id="A0AAD5CK84"/>
<organism evidence="1 2">
    <name type="scientific">Ambrosia artemisiifolia</name>
    <name type="common">Common ragweed</name>
    <dbReference type="NCBI Taxonomy" id="4212"/>
    <lineage>
        <taxon>Eukaryota</taxon>
        <taxon>Viridiplantae</taxon>
        <taxon>Streptophyta</taxon>
        <taxon>Embryophyta</taxon>
        <taxon>Tracheophyta</taxon>
        <taxon>Spermatophyta</taxon>
        <taxon>Magnoliopsida</taxon>
        <taxon>eudicotyledons</taxon>
        <taxon>Gunneridae</taxon>
        <taxon>Pentapetalae</taxon>
        <taxon>asterids</taxon>
        <taxon>campanulids</taxon>
        <taxon>Asterales</taxon>
        <taxon>Asteraceae</taxon>
        <taxon>Asteroideae</taxon>
        <taxon>Heliantheae alliance</taxon>
        <taxon>Heliantheae</taxon>
        <taxon>Ambrosia</taxon>
    </lineage>
</organism>
<sequence>VLNMQHGQNSSAHVAAIHRNDRHKRPIEPPSLLITNTHFTGGGVVCGFDSVADIGKKTSGTAEPRWWISDDVRLLFVTGEEEEDGDTTRIILLRQLRSKQNCKRHENDLYIITKANQSLRCSLEDGSITHFRRGYDKEFQRIETDMRLTQLSHGN</sequence>
<evidence type="ECO:0000313" key="2">
    <source>
        <dbReference type="Proteomes" id="UP001206925"/>
    </source>
</evidence>
<feature type="non-terminal residue" evidence="1">
    <location>
        <position position="155"/>
    </location>
</feature>
<proteinExistence type="predicted"/>